<evidence type="ECO:0000256" key="1">
    <source>
        <dbReference type="ARBA" id="ARBA00022801"/>
    </source>
</evidence>
<dbReference type="GO" id="GO:0047632">
    <property type="term" value="F:agmatine deiminase activity"/>
    <property type="evidence" value="ECO:0007669"/>
    <property type="project" value="TreeGrafter"/>
</dbReference>
<dbReference type="SUPFAM" id="SSF55909">
    <property type="entry name" value="Pentein"/>
    <property type="match status" value="1"/>
</dbReference>
<protein>
    <submittedName>
        <fullName evidence="2">Agmatine deiminase</fullName>
    </submittedName>
</protein>
<sequence length="345" mass="38519">MKITETTTRLPAEWEPQDAVLLAWPHAGTDWQPMLAEIAAVYLEITKAILRFESVVIATPEPDSVKQQLQAKGILNDRVFIYPISTNDTWTRDYGPITVLRDDKPALLDFGFNGWGLKFAADQDNQVTTKLCQAGCFGKTPKEIPGIILEGGSIESDGQGTILTTSECLLNSNRNPHLNKEQIEKKLQKTLGARRILWLDHGYLAGDDTDSHIDTLARLCPNNTMVYVTCNDPNDEHYQSLQRMEQQLREFRTAEGNAFRLIPLPWPKACFDDGDRLPATYANYLVINEAVLLPTYNDPADATAIQALAEAYPDREVIAIDCRPVICQHGSLHCISMQIPKGALL</sequence>
<name>A0A1M6DX44_MALRU</name>
<organism evidence="2 3">
    <name type="scientific">Malonomonas rubra DSM 5091</name>
    <dbReference type="NCBI Taxonomy" id="1122189"/>
    <lineage>
        <taxon>Bacteria</taxon>
        <taxon>Pseudomonadati</taxon>
        <taxon>Thermodesulfobacteriota</taxon>
        <taxon>Desulfuromonadia</taxon>
        <taxon>Desulfuromonadales</taxon>
        <taxon>Geopsychrobacteraceae</taxon>
        <taxon>Malonomonas</taxon>
    </lineage>
</organism>
<dbReference type="Pfam" id="PF04371">
    <property type="entry name" value="PAD_porph"/>
    <property type="match status" value="1"/>
</dbReference>
<dbReference type="STRING" id="1122189.SAMN02745165_00839"/>
<evidence type="ECO:0000313" key="2">
    <source>
        <dbReference type="EMBL" id="SHI77745.1"/>
    </source>
</evidence>
<keyword evidence="1" id="KW-0378">Hydrolase</keyword>
<dbReference type="OrthoDB" id="9808013at2"/>
<dbReference type="PANTHER" id="PTHR31377">
    <property type="entry name" value="AGMATINE DEIMINASE-RELATED"/>
    <property type="match status" value="1"/>
</dbReference>
<reference evidence="2 3" key="1">
    <citation type="submission" date="2016-11" db="EMBL/GenBank/DDBJ databases">
        <authorList>
            <person name="Jaros S."/>
            <person name="Januszkiewicz K."/>
            <person name="Wedrychowicz H."/>
        </authorList>
    </citation>
    <scope>NUCLEOTIDE SEQUENCE [LARGE SCALE GENOMIC DNA]</scope>
    <source>
        <strain evidence="2 3">DSM 5091</strain>
    </source>
</reference>
<dbReference type="RefSeq" id="WP_072905908.1">
    <property type="nucleotide sequence ID" value="NZ_FQZT01000002.1"/>
</dbReference>
<dbReference type="EMBL" id="FQZT01000002">
    <property type="protein sequence ID" value="SHI77745.1"/>
    <property type="molecule type" value="Genomic_DNA"/>
</dbReference>
<evidence type="ECO:0000313" key="3">
    <source>
        <dbReference type="Proteomes" id="UP000184171"/>
    </source>
</evidence>
<dbReference type="Proteomes" id="UP000184171">
    <property type="component" value="Unassembled WGS sequence"/>
</dbReference>
<dbReference type="Gene3D" id="3.75.10.10">
    <property type="entry name" value="L-arginine/glycine Amidinotransferase, Chain A"/>
    <property type="match status" value="1"/>
</dbReference>
<dbReference type="GO" id="GO:0009446">
    <property type="term" value="P:putrescine biosynthetic process"/>
    <property type="evidence" value="ECO:0007669"/>
    <property type="project" value="InterPro"/>
</dbReference>
<proteinExistence type="predicted"/>
<dbReference type="AlphaFoldDB" id="A0A1M6DX44"/>
<dbReference type="GO" id="GO:0004668">
    <property type="term" value="F:protein-arginine deiminase activity"/>
    <property type="evidence" value="ECO:0007669"/>
    <property type="project" value="InterPro"/>
</dbReference>
<dbReference type="InterPro" id="IPR007466">
    <property type="entry name" value="Peptidyl-Arg-deiminase_porph"/>
</dbReference>
<dbReference type="PANTHER" id="PTHR31377:SF0">
    <property type="entry name" value="AGMATINE DEIMINASE-RELATED"/>
    <property type="match status" value="1"/>
</dbReference>
<keyword evidence="3" id="KW-1185">Reference proteome</keyword>
<accession>A0A1M6DX44</accession>
<gene>
    <name evidence="2" type="ORF">SAMN02745165_00839</name>
</gene>